<dbReference type="InterPro" id="IPR038763">
    <property type="entry name" value="DHH_sf"/>
</dbReference>
<feature type="non-terminal residue" evidence="7">
    <location>
        <position position="430"/>
    </location>
</feature>
<evidence type="ECO:0000259" key="6">
    <source>
        <dbReference type="SMART" id="SM01131"/>
    </source>
</evidence>
<dbReference type="SMART" id="SM01131">
    <property type="entry name" value="DHHA2"/>
    <property type="match status" value="1"/>
</dbReference>
<name>A0A165K9X2_EXIGL</name>
<evidence type="ECO:0000256" key="2">
    <source>
        <dbReference type="ARBA" id="ARBA00022723"/>
    </source>
</evidence>
<keyword evidence="4" id="KW-0464">Manganese</keyword>
<dbReference type="InterPro" id="IPR004097">
    <property type="entry name" value="DHHA2"/>
</dbReference>
<dbReference type="PANTHER" id="PTHR12112">
    <property type="entry name" value="BNIP - RELATED"/>
    <property type="match status" value="1"/>
</dbReference>
<dbReference type="GO" id="GO:0046872">
    <property type="term" value="F:metal ion binding"/>
    <property type="evidence" value="ECO:0007669"/>
    <property type="project" value="UniProtKB-KW"/>
</dbReference>
<dbReference type="GO" id="GO:0005737">
    <property type="term" value="C:cytoplasm"/>
    <property type="evidence" value="ECO:0007669"/>
    <property type="project" value="InterPro"/>
</dbReference>
<dbReference type="OrthoDB" id="374045at2759"/>
<dbReference type="GO" id="GO:0004309">
    <property type="term" value="F:exopolyphosphatase activity"/>
    <property type="evidence" value="ECO:0007669"/>
    <property type="project" value="TreeGrafter"/>
</dbReference>
<feature type="domain" description="DHHA2" evidence="6">
    <location>
        <begin position="242"/>
        <end position="430"/>
    </location>
</feature>
<dbReference type="Pfam" id="PF02833">
    <property type="entry name" value="DHHA2"/>
    <property type="match status" value="1"/>
</dbReference>
<dbReference type="PANTHER" id="PTHR12112:SF39">
    <property type="entry name" value="EG:152A3.5 PROTEIN (FBGN0003116_PN PROTEIN)"/>
    <property type="match status" value="1"/>
</dbReference>
<protein>
    <submittedName>
        <fullName evidence="7">DHH phosphoesterase</fullName>
    </submittedName>
</protein>
<organism evidence="7 8">
    <name type="scientific">Exidia glandulosa HHB12029</name>
    <dbReference type="NCBI Taxonomy" id="1314781"/>
    <lineage>
        <taxon>Eukaryota</taxon>
        <taxon>Fungi</taxon>
        <taxon>Dikarya</taxon>
        <taxon>Basidiomycota</taxon>
        <taxon>Agaricomycotina</taxon>
        <taxon>Agaricomycetes</taxon>
        <taxon>Auriculariales</taxon>
        <taxon>Exidiaceae</taxon>
        <taxon>Exidia</taxon>
    </lineage>
</organism>
<accession>A0A165K9X2</accession>
<comment type="cofactor">
    <cofactor evidence="1">
        <name>Mn(2+)</name>
        <dbReference type="ChEBI" id="CHEBI:29035"/>
    </cofactor>
</comment>
<evidence type="ECO:0000256" key="4">
    <source>
        <dbReference type="ARBA" id="ARBA00023211"/>
    </source>
</evidence>
<feature type="non-terminal residue" evidence="7">
    <location>
        <position position="1"/>
    </location>
</feature>
<dbReference type="FunCoup" id="A0A165K9X2">
    <property type="interactions" value="290"/>
</dbReference>
<dbReference type="STRING" id="1314781.A0A165K9X2"/>
<dbReference type="AlphaFoldDB" id="A0A165K9X2"/>
<keyword evidence="3" id="KW-0378">Hydrolase</keyword>
<dbReference type="InterPro" id="IPR001667">
    <property type="entry name" value="DDH_dom"/>
</dbReference>
<evidence type="ECO:0000313" key="7">
    <source>
        <dbReference type="EMBL" id="KZV96023.1"/>
    </source>
</evidence>
<dbReference type="Pfam" id="PF01368">
    <property type="entry name" value="DHH"/>
    <property type="match status" value="1"/>
</dbReference>
<feature type="region of interest" description="Disordered" evidence="5">
    <location>
        <begin position="326"/>
        <end position="349"/>
    </location>
</feature>
<reference evidence="7 8" key="1">
    <citation type="journal article" date="2016" name="Mol. Biol. Evol.">
        <title>Comparative Genomics of Early-Diverging Mushroom-Forming Fungi Provides Insights into the Origins of Lignocellulose Decay Capabilities.</title>
        <authorList>
            <person name="Nagy L.G."/>
            <person name="Riley R."/>
            <person name="Tritt A."/>
            <person name="Adam C."/>
            <person name="Daum C."/>
            <person name="Floudas D."/>
            <person name="Sun H."/>
            <person name="Yadav J.S."/>
            <person name="Pangilinan J."/>
            <person name="Larsson K.H."/>
            <person name="Matsuura K."/>
            <person name="Barry K."/>
            <person name="Labutti K."/>
            <person name="Kuo R."/>
            <person name="Ohm R.A."/>
            <person name="Bhattacharya S.S."/>
            <person name="Shirouzu T."/>
            <person name="Yoshinaga Y."/>
            <person name="Martin F.M."/>
            <person name="Grigoriev I.V."/>
            <person name="Hibbett D.S."/>
        </authorList>
    </citation>
    <scope>NUCLEOTIDE SEQUENCE [LARGE SCALE GENOMIC DNA]</scope>
    <source>
        <strain evidence="7 8">HHB12029</strain>
    </source>
</reference>
<dbReference type="SUPFAM" id="SSF64182">
    <property type="entry name" value="DHH phosphoesterases"/>
    <property type="match status" value="1"/>
</dbReference>
<dbReference type="InterPro" id="IPR038222">
    <property type="entry name" value="DHHA2_dom_sf"/>
</dbReference>
<dbReference type="Gene3D" id="3.90.1640.10">
    <property type="entry name" value="inorganic pyrophosphatase (n-terminal core)"/>
    <property type="match status" value="1"/>
</dbReference>
<dbReference type="Gene3D" id="3.10.310.20">
    <property type="entry name" value="DHHA2 domain"/>
    <property type="match status" value="1"/>
</dbReference>
<gene>
    <name evidence="7" type="ORF">EXIGLDRAFT_590054</name>
</gene>
<sequence length="430" mass="46887">LAEFLASSKARYLAALKEGTAHEWTVVMGNEAGDLDTLVSSVAYAFLASSRDRPMVALQQTLRADVRLRPENVYALEIAGLSDHDALLYLDDVPSDVQYPPPGSKFALVDHNALNSRFQTAHIQQDGVDRPEPAKVVGIIDHHEDEGAHTGEDVSPRIIQVPTGSCSSLVANHFRLASQTPIPPELATLLLSAILIDTDGLKEGGKAEDADRAAAHFLIPLAQQHPEPTDALTTDPLVSQMTKMLNEKKFDVEPLGTRDLLRRDYKEYALPRGDTQVKVGLATVPLGLARIEEPAEFWSEVDAWMAERGLDVLGVLCSFRSPKLPKKKKGDKTKAKIKSKTKTGRPAGTHRRQILTVVRDGATIGAGDLFNGLEGAEVLDLQRITLPPQENDAATDLTDERPGGSKVRAYEQRNVDASRKAIAPLFRTII</sequence>
<keyword evidence="8" id="KW-1185">Reference proteome</keyword>
<keyword evidence="2" id="KW-0479">Metal-binding</keyword>
<dbReference type="Proteomes" id="UP000077266">
    <property type="component" value="Unassembled WGS sequence"/>
</dbReference>
<evidence type="ECO:0000256" key="1">
    <source>
        <dbReference type="ARBA" id="ARBA00001936"/>
    </source>
</evidence>
<evidence type="ECO:0000256" key="5">
    <source>
        <dbReference type="SAM" id="MobiDB-lite"/>
    </source>
</evidence>
<dbReference type="EMBL" id="KV425948">
    <property type="protein sequence ID" value="KZV96023.1"/>
    <property type="molecule type" value="Genomic_DNA"/>
</dbReference>
<proteinExistence type="predicted"/>
<evidence type="ECO:0000313" key="8">
    <source>
        <dbReference type="Proteomes" id="UP000077266"/>
    </source>
</evidence>
<evidence type="ECO:0000256" key="3">
    <source>
        <dbReference type="ARBA" id="ARBA00022801"/>
    </source>
</evidence>
<dbReference type="InParanoid" id="A0A165K9X2"/>